<sequence>MHRPSSHLLIAAGLTWLVQTALAAPHSAPSPALTESALANTAWQLVGYRSDDGFTQIPEDAKPALFRFEKRRMSGNIGCNQISGAYNANGEDMRFDIGMAASRRGCSKPLMRQERAILSALPQVVSYRIEGDRLLMLDAAGQELLKFHAASHSPLVGHVWQLKEYDNGSGNLIAPLKGAGIDLTFLDTGVLGGSDGCNRYMSGYLSDETHLHIGPIATTRVACPKTDGRAEQASAYAAALGKVAGFEIDDERGLTLLSTASTPLARYRALEASPSATKSNP</sequence>
<organism evidence="3 4">
    <name type="scientific">Thiorhodococcus drewsii AZ1</name>
    <dbReference type="NCBI Taxonomy" id="765913"/>
    <lineage>
        <taxon>Bacteria</taxon>
        <taxon>Pseudomonadati</taxon>
        <taxon>Pseudomonadota</taxon>
        <taxon>Gammaproteobacteria</taxon>
        <taxon>Chromatiales</taxon>
        <taxon>Chromatiaceae</taxon>
        <taxon>Thiorhodococcus</taxon>
    </lineage>
</organism>
<feature type="chain" id="PRO_5003428128" description="DUF306 domain-containing protein" evidence="1">
    <location>
        <begin position="24"/>
        <end position="281"/>
    </location>
</feature>
<dbReference type="Pfam" id="PF03724">
    <property type="entry name" value="META"/>
    <property type="match status" value="2"/>
</dbReference>
<evidence type="ECO:0000259" key="2">
    <source>
        <dbReference type="Pfam" id="PF03724"/>
    </source>
</evidence>
<evidence type="ECO:0000313" key="4">
    <source>
        <dbReference type="Proteomes" id="UP000004200"/>
    </source>
</evidence>
<dbReference type="PANTHER" id="PTHR35535:SF1">
    <property type="entry name" value="HEAT SHOCK PROTEIN HSLJ"/>
    <property type="match status" value="1"/>
</dbReference>
<protein>
    <recommendedName>
        <fullName evidence="2">DUF306 domain-containing protein</fullName>
    </recommendedName>
</protein>
<dbReference type="InterPro" id="IPR038670">
    <property type="entry name" value="HslJ-like_sf"/>
</dbReference>
<proteinExistence type="predicted"/>
<name>G2DW02_9GAMM</name>
<dbReference type="STRING" id="765913.ThidrDRAFT_0063"/>
<dbReference type="Proteomes" id="UP000004200">
    <property type="component" value="Unassembled WGS sequence"/>
</dbReference>
<dbReference type="OrthoDB" id="5348860at2"/>
<dbReference type="EMBL" id="AFWT01000001">
    <property type="protein sequence ID" value="EGV33908.1"/>
    <property type="molecule type" value="Genomic_DNA"/>
</dbReference>
<dbReference type="AlphaFoldDB" id="G2DW02"/>
<evidence type="ECO:0000313" key="3">
    <source>
        <dbReference type="EMBL" id="EGV33908.1"/>
    </source>
</evidence>
<dbReference type="RefSeq" id="WP_007038779.1">
    <property type="nucleotide sequence ID" value="NZ_AFWT01000001.1"/>
</dbReference>
<dbReference type="Gene3D" id="2.40.128.270">
    <property type="match status" value="2"/>
</dbReference>
<feature type="domain" description="DUF306" evidence="2">
    <location>
        <begin position="153"/>
        <end position="267"/>
    </location>
</feature>
<keyword evidence="4" id="KW-1185">Reference proteome</keyword>
<reference evidence="3 4" key="1">
    <citation type="submission" date="2011-06" db="EMBL/GenBank/DDBJ databases">
        <title>The draft genome of Thiorhodococcus drewsii AZ1.</title>
        <authorList>
            <consortium name="US DOE Joint Genome Institute (JGI-PGF)"/>
            <person name="Lucas S."/>
            <person name="Han J."/>
            <person name="Lapidus A."/>
            <person name="Cheng J.-F."/>
            <person name="Goodwin L."/>
            <person name="Pitluck S."/>
            <person name="Peters L."/>
            <person name="Land M.L."/>
            <person name="Hauser L."/>
            <person name="Vogl K."/>
            <person name="Liu Z."/>
            <person name="Imhoff J."/>
            <person name="Thiel V."/>
            <person name="Frigaard N.-U."/>
            <person name="Bryant D.A."/>
            <person name="Woyke T.J."/>
        </authorList>
    </citation>
    <scope>NUCLEOTIDE SEQUENCE [LARGE SCALE GENOMIC DNA]</scope>
    <source>
        <strain evidence="3 4">AZ1</strain>
    </source>
</reference>
<feature type="domain" description="DUF306" evidence="2">
    <location>
        <begin position="36"/>
        <end position="147"/>
    </location>
</feature>
<keyword evidence="1" id="KW-0732">Signal</keyword>
<gene>
    <name evidence="3" type="ORF">ThidrDRAFT_0063</name>
</gene>
<dbReference type="PANTHER" id="PTHR35535">
    <property type="entry name" value="HEAT SHOCK PROTEIN HSLJ"/>
    <property type="match status" value="1"/>
</dbReference>
<dbReference type="InterPro" id="IPR053147">
    <property type="entry name" value="Hsp_HslJ-like"/>
</dbReference>
<dbReference type="eggNOG" id="COG3187">
    <property type="taxonomic scope" value="Bacteria"/>
</dbReference>
<comment type="caution">
    <text evidence="3">The sequence shown here is derived from an EMBL/GenBank/DDBJ whole genome shotgun (WGS) entry which is preliminary data.</text>
</comment>
<evidence type="ECO:0000256" key="1">
    <source>
        <dbReference type="SAM" id="SignalP"/>
    </source>
</evidence>
<dbReference type="InterPro" id="IPR005184">
    <property type="entry name" value="DUF306_Meta_HslJ"/>
</dbReference>
<feature type="signal peptide" evidence="1">
    <location>
        <begin position="1"/>
        <end position="23"/>
    </location>
</feature>
<accession>G2DW02</accession>